<organism evidence="2 3">
    <name type="scientific">Amanita muscaria (strain Koide BX008)</name>
    <dbReference type="NCBI Taxonomy" id="946122"/>
    <lineage>
        <taxon>Eukaryota</taxon>
        <taxon>Fungi</taxon>
        <taxon>Dikarya</taxon>
        <taxon>Basidiomycota</taxon>
        <taxon>Agaricomycotina</taxon>
        <taxon>Agaricomycetes</taxon>
        <taxon>Agaricomycetidae</taxon>
        <taxon>Agaricales</taxon>
        <taxon>Pluteineae</taxon>
        <taxon>Amanitaceae</taxon>
        <taxon>Amanita</taxon>
    </lineage>
</organism>
<evidence type="ECO:0000313" key="3">
    <source>
        <dbReference type="Proteomes" id="UP000054549"/>
    </source>
</evidence>
<reference evidence="2 3" key="1">
    <citation type="submission" date="2014-04" db="EMBL/GenBank/DDBJ databases">
        <title>Evolutionary Origins and Diversification of the Mycorrhizal Mutualists.</title>
        <authorList>
            <consortium name="DOE Joint Genome Institute"/>
            <consortium name="Mycorrhizal Genomics Consortium"/>
            <person name="Kohler A."/>
            <person name="Kuo A."/>
            <person name="Nagy L.G."/>
            <person name="Floudas D."/>
            <person name="Copeland A."/>
            <person name="Barry K.W."/>
            <person name="Cichocki N."/>
            <person name="Veneault-Fourrey C."/>
            <person name="LaButti K."/>
            <person name="Lindquist E.A."/>
            <person name="Lipzen A."/>
            <person name="Lundell T."/>
            <person name="Morin E."/>
            <person name="Murat C."/>
            <person name="Riley R."/>
            <person name="Ohm R."/>
            <person name="Sun H."/>
            <person name="Tunlid A."/>
            <person name="Henrissat B."/>
            <person name="Grigoriev I.V."/>
            <person name="Hibbett D.S."/>
            <person name="Martin F."/>
        </authorList>
    </citation>
    <scope>NUCLEOTIDE SEQUENCE [LARGE SCALE GENOMIC DNA]</scope>
    <source>
        <strain evidence="2 3">Koide BX008</strain>
    </source>
</reference>
<dbReference type="Proteomes" id="UP000054549">
    <property type="component" value="Unassembled WGS sequence"/>
</dbReference>
<evidence type="ECO:0000256" key="1">
    <source>
        <dbReference type="SAM" id="MobiDB-lite"/>
    </source>
</evidence>
<name>A0A0C2SGH9_AMAMK</name>
<feature type="compositionally biased region" description="Basic residues" evidence="1">
    <location>
        <begin position="378"/>
        <end position="388"/>
    </location>
</feature>
<dbReference type="EMBL" id="KN818273">
    <property type="protein sequence ID" value="KIL62225.1"/>
    <property type="molecule type" value="Genomic_DNA"/>
</dbReference>
<protein>
    <submittedName>
        <fullName evidence="2">Uncharacterized protein</fullName>
    </submittedName>
</protein>
<gene>
    <name evidence="2" type="ORF">M378DRAFT_12940</name>
</gene>
<feature type="region of interest" description="Disordered" evidence="1">
    <location>
        <begin position="1"/>
        <end position="23"/>
    </location>
</feature>
<keyword evidence="3" id="KW-1185">Reference proteome</keyword>
<evidence type="ECO:0000313" key="2">
    <source>
        <dbReference type="EMBL" id="KIL62225.1"/>
    </source>
</evidence>
<sequence>MSNYSTTSENSASDASPSPLPVPVPSPNEAYVLVPATWGGPAWTDIDPAAPVTDWEEGCTTHWDTPTPESWSPVIPPEPLVAPLDTPISPAPLPSPLLLPAPPPTQASPSPALSPIPQYVEALANQILDAMEDGSDKENIPPRAATPHPDTPHLLQNEFVLVYDRLGLTPDLRVKVHCVLGVLLDPKAASRVLYEVISKESAVLMDLLETFHNIAYTPPMGDEVSCFRINLLVDLALRLLQNGIELYVRKDQDRAHLAHPFLSSAGFRPPVLDHAAEELRECLVSQNNVLQHCSKLQAKLEQETRALTAILPLAFKELPKLEWSEECYLDDAVQRLGHLASPSSLLPDAPIVKTPELTYPTFPAPFIPPVTPEIQRKRDQRRRRRNQTARKPTPPSPSLGPSRQVARRTQGRPPRHQGRGRAPTHSYRRPDPLDGFYDADNYVDGYDDLVDYD</sequence>
<accession>A0A0C2SGH9</accession>
<dbReference type="InParanoid" id="A0A0C2SGH9"/>
<dbReference type="AlphaFoldDB" id="A0A0C2SGH9"/>
<feature type="region of interest" description="Disordered" evidence="1">
    <location>
        <begin position="362"/>
        <end position="443"/>
    </location>
</feature>
<dbReference type="HOGENOM" id="CLU_057535_0_0_1"/>
<proteinExistence type="predicted"/>
<feature type="compositionally biased region" description="Pro residues" evidence="1">
    <location>
        <begin position="362"/>
        <end position="371"/>
    </location>
</feature>
<feature type="compositionally biased region" description="Basic residues" evidence="1">
    <location>
        <begin position="405"/>
        <end position="419"/>
    </location>
</feature>
<feature type="compositionally biased region" description="Polar residues" evidence="1">
    <location>
        <begin position="1"/>
        <end position="10"/>
    </location>
</feature>